<keyword evidence="1" id="KW-1133">Transmembrane helix</keyword>
<dbReference type="Pfam" id="PF04531">
    <property type="entry name" value="Phage_holin_1"/>
    <property type="match status" value="1"/>
</dbReference>
<evidence type="ECO:0000313" key="2">
    <source>
        <dbReference type="EMBL" id="MBD7945108.1"/>
    </source>
</evidence>
<sequence>MNINWNVRLQNKIWVMSFLSQLFILAELMLIAFNSLGITEYTFSENIEKWILAMVNVVFGLLATLGLIQDPTTQDLSDSKRAMTYKKPN</sequence>
<feature type="transmembrane region" description="Helical" evidence="1">
    <location>
        <begin position="13"/>
        <end position="38"/>
    </location>
</feature>
<evidence type="ECO:0000313" key="3">
    <source>
        <dbReference type="Proteomes" id="UP000640786"/>
    </source>
</evidence>
<organism evidence="2 3">
    <name type="scientific">Psychrobacillus faecigallinarum</name>
    <dbReference type="NCBI Taxonomy" id="2762235"/>
    <lineage>
        <taxon>Bacteria</taxon>
        <taxon>Bacillati</taxon>
        <taxon>Bacillota</taxon>
        <taxon>Bacilli</taxon>
        <taxon>Bacillales</taxon>
        <taxon>Bacillaceae</taxon>
        <taxon>Psychrobacillus</taxon>
    </lineage>
</organism>
<dbReference type="NCBIfam" id="TIGR01598">
    <property type="entry name" value="holin_phiLC3"/>
    <property type="match status" value="1"/>
</dbReference>
<reference evidence="2 3" key="1">
    <citation type="submission" date="2020-08" db="EMBL/GenBank/DDBJ databases">
        <title>A Genomic Blueprint of the Chicken Gut Microbiome.</title>
        <authorList>
            <person name="Gilroy R."/>
            <person name="Ravi A."/>
            <person name="Getino M."/>
            <person name="Pursley I."/>
            <person name="Horton D.L."/>
            <person name="Alikhan N.-F."/>
            <person name="Baker D."/>
            <person name="Gharbi K."/>
            <person name="Hall N."/>
            <person name="Watson M."/>
            <person name="Adriaenssens E.M."/>
            <person name="Foster-Nyarko E."/>
            <person name="Jarju S."/>
            <person name="Secka A."/>
            <person name="Antonio M."/>
            <person name="Oren A."/>
            <person name="Chaudhuri R."/>
            <person name="La Ragione R.M."/>
            <person name="Hildebrand F."/>
            <person name="Pallen M.J."/>
        </authorList>
    </citation>
    <scope>NUCLEOTIDE SEQUENCE [LARGE SCALE GENOMIC DNA]</scope>
    <source>
        <strain evidence="2 3">Sa2BUA9</strain>
    </source>
</reference>
<dbReference type="EMBL" id="JACSQO010000007">
    <property type="protein sequence ID" value="MBD7945108.1"/>
    <property type="molecule type" value="Genomic_DNA"/>
</dbReference>
<dbReference type="RefSeq" id="WP_191697418.1">
    <property type="nucleotide sequence ID" value="NZ_JACSQO010000007.1"/>
</dbReference>
<keyword evidence="1" id="KW-0472">Membrane</keyword>
<gene>
    <name evidence="2" type="ORF">H9650_13360</name>
</gene>
<evidence type="ECO:0000256" key="1">
    <source>
        <dbReference type="SAM" id="Phobius"/>
    </source>
</evidence>
<proteinExistence type="predicted"/>
<keyword evidence="3" id="KW-1185">Reference proteome</keyword>
<feature type="transmembrane region" description="Helical" evidence="1">
    <location>
        <begin position="50"/>
        <end position="68"/>
    </location>
</feature>
<dbReference type="Proteomes" id="UP000640786">
    <property type="component" value="Unassembled WGS sequence"/>
</dbReference>
<comment type="caution">
    <text evidence="2">The sequence shown here is derived from an EMBL/GenBank/DDBJ whole genome shotgun (WGS) entry which is preliminary data.</text>
</comment>
<dbReference type="InterPro" id="IPR006485">
    <property type="entry name" value="Phage-like_holin"/>
</dbReference>
<protein>
    <submittedName>
        <fullName evidence="2">Phage holin</fullName>
    </submittedName>
</protein>
<keyword evidence="1" id="KW-0812">Transmembrane</keyword>
<accession>A0ABR8RBD4</accession>
<name>A0ABR8RBD4_9BACI</name>